<keyword evidence="3" id="KW-0413">Isomerase</keyword>
<evidence type="ECO:0000256" key="3">
    <source>
        <dbReference type="ARBA" id="ARBA00023235"/>
    </source>
</evidence>
<dbReference type="InterPro" id="IPR006145">
    <property type="entry name" value="PsdUridine_synth_RsuA/RluA"/>
</dbReference>
<feature type="domain" description="Pseudouridine synthase RsuA/RluA-like" evidence="6">
    <location>
        <begin position="91"/>
        <end position="242"/>
    </location>
</feature>
<dbReference type="GO" id="GO:0140098">
    <property type="term" value="F:catalytic activity, acting on RNA"/>
    <property type="evidence" value="ECO:0007669"/>
    <property type="project" value="UniProtKB-ARBA"/>
</dbReference>
<evidence type="ECO:0000256" key="1">
    <source>
        <dbReference type="ARBA" id="ARBA00000073"/>
    </source>
</evidence>
<comment type="similarity">
    <text evidence="2">Belongs to the pseudouridine synthase RluA family.</text>
</comment>
<dbReference type="Gene3D" id="3.30.2350.10">
    <property type="entry name" value="Pseudouridine synthase"/>
    <property type="match status" value="1"/>
</dbReference>
<dbReference type="STRING" id="1423792.FD09_GL001502"/>
<dbReference type="Pfam" id="PF00849">
    <property type="entry name" value="PseudoU_synth_2"/>
    <property type="match status" value="1"/>
</dbReference>
<evidence type="ECO:0000256" key="2">
    <source>
        <dbReference type="ARBA" id="ARBA00010876"/>
    </source>
</evidence>
<dbReference type="PROSITE" id="PS01129">
    <property type="entry name" value="PSI_RLU"/>
    <property type="match status" value="1"/>
</dbReference>
<dbReference type="AlphaFoldDB" id="A0A0R1N273"/>
<evidence type="ECO:0000259" key="6">
    <source>
        <dbReference type="Pfam" id="PF00849"/>
    </source>
</evidence>
<dbReference type="CDD" id="cd02869">
    <property type="entry name" value="PseudoU_synth_RluA_like"/>
    <property type="match status" value="1"/>
</dbReference>
<dbReference type="InterPro" id="IPR050188">
    <property type="entry name" value="RluA_PseudoU_synthase"/>
</dbReference>
<dbReference type="EMBL" id="AZEC01000002">
    <property type="protein sequence ID" value="KRL14333.1"/>
    <property type="molecule type" value="Genomic_DNA"/>
</dbReference>
<evidence type="ECO:0000256" key="5">
    <source>
        <dbReference type="ARBA" id="ARBA00033164"/>
    </source>
</evidence>
<dbReference type="InterPro" id="IPR020103">
    <property type="entry name" value="PsdUridine_synth_cat_dom_sf"/>
</dbReference>
<proteinExistence type="inferred from homology"/>
<sequence length="303" mass="34215">MSIYQRLVTLPSHYTNRSLRQQLKDWRIPRKWQHFLRIEKSVLVNGYYEPMNVLLHSGDQLSLSFKDIDATHQDYALDPVSQLTVLFENPDLIVADKPAGIKMHPNFAGENGTLMNAAESFLAAAGQHAWMVHRLDQATSGAVLIAKNPLVVPLLNRQLATKLLHREYLAVVPATRRLPDHGFFTGAIGQDPNDIRKRMVDEKNGQAANTEFTVLHRHSHFQLLLIKLHTGRTHQIRVHLAHAGLPIIGDPLYADEGNAGDGMLLHGWRLTWETPLGFGQQNVTTPIPVRFNPFLPPTMLDRQ</sequence>
<evidence type="ECO:0000313" key="8">
    <source>
        <dbReference type="Proteomes" id="UP000051330"/>
    </source>
</evidence>
<dbReference type="GO" id="GO:0003723">
    <property type="term" value="F:RNA binding"/>
    <property type="evidence" value="ECO:0007669"/>
    <property type="project" value="InterPro"/>
</dbReference>
<dbReference type="GO" id="GO:0009982">
    <property type="term" value="F:pseudouridine synthase activity"/>
    <property type="evidence" value="ECO:0007669"/>
    <property type="project" value="InterPro"/>
</dbReference>
<dbReference type="SUPFAM" id="SSF55120">
    <property type="entry name" value="Pseudouridine synthase"/>
    <property type="match status" value="1"/>
</dbReference>
<dbReference type="PANTHER" id="PTHR21600:SF44">
    <property type="entry name" value="RIBOSOMAL LARGE SUBUNIT PSEUDOURIDINE SYNTHASE D"/>
    <property type="match status" value="1"/>
</dbReference>
<name>A0A0R1N273_9LACO</name>
<keyword evidence="8" id="KW-1185">Reference proteome</keyword>
<reference evidence="7 8" key="1">
    <citation type="journal article" date="2015" name="Genome Announc.">
        <title>Expanding the biotechnology potential of lactobacilli through comparative genomics of 213 strains and associated genera.</title>
        <authorList>
            <person name="Sun Z."/>
            <person name="Harris H.M."/>
            <person name="McCann A."/>
            <person name="Guo C."/>
            <person name="Argimon S."/>
            <person name="Zhang W."/>
            <person name="Yang X."/>
            <person name="Jeffery I.B."/>
            <person name="Cooney J.C."/>
            <person name="Kagawa T.F."/>
            <person name="Liu W."/>
            <person name="Song Y."/>
            <person name="Salvetti E."/>
            <person name="Wrobel A."/>
            <person name="Rasinkangas P."/>
            <person name="Parkhill J."/>
            <person name="Rea M.C."/>
            <person name="O'Sullivan O."/>
            <person name="Ritari J."/>
            <person name="Douillard F.P."/>
            <person name="Paul Ross R."/>
            <person name="Yang R."/>
            <person name="Briner A.E."/>
            <person name="Felis G.E."/>
            <person name="de Vos W.M."/>
            <person name="Barrangou R."/>
            <person name="Klaenhammer T.R."/>
            <person name="Caufield P.W."/>
            <person name="Cui Y."/>
            <person name="Zhang H."/>
            <person name="O'Toole P.W."/>
        </authorList>
    </citation>
    <scope>NUCLEOTIDE SEQUENCE [LARGE SCALE GENOMIC DNA]</scope>
    <source>
        <strain evidence="7 8">DSM 12744</strain>
    </source>
</reference>
<comment type="caution">
    <text evidence="7">The sequence shown here is derived from an EMBL/GenBank/DDBJ whole genome shotgun (WGS) entry which is preliminary data.</text>
</comment>
<dbReference type="PANTHER" id="PTHR21600">
    <property type="entry name" value="MITOCHONDRIAL RNA PSEUDOURIDINE SYNTHASE"/>
    <property type="match status" value="1"/>
</dbReference>
<organism evidence="7 8">
    <name type="scientific">Schleiferilactobacillus perolens DSM 12744</name>
    <dbReference type="NCBI Taxonomy" id="1423792"/>
    <lineage>
        <taxon>Bacteria</taxon>
        <taxon>Bacillati</taxon>
        <taxon>Bacillota</taxon>
        <taxon>Bacilli</taxon>
        <taxon>Lactobacillales</taxon>
        <taxon>Lactobacillaceae</taxon>
        <taxon>Schleiferilactobacillus</taxon>
    </lineage>
</organism>
<evidence type="ECO:0000313" key="7">
    <source>
        <dbReference type="EMBL" id="KRL14333.1"/>
    </source>
</evidence>
<dbReference type="InterPro" id="IPR006224">
    <property type="entry name" value="PsdUridine_synth_RluA-like_CS"/>
</dbReference>
<dbReference type="Proteomes" id="UP000051330">
    <property type="component" value="Unassembled WGS sequence"/>
</dbReference>
<dbReference type="PATRIC" id="fig|1423792.3.peg.1518"/>
<protein>
    <recommendedName>
        <fullName evidence="4">RNA pseudouridylate synthase</fullName>
    </recommendedName>
    <alternativeName>
        <fullName evidence="5">RNA-uridine isomerase</fullName>
    </alternativeName>
</protein>
<gene>
    <name evidence="7" type="ORF">FD09_GL001502</name>
</gene>
<accession>A0A0R1N273</accession>
<comment type="catalytic activity">
    <reaction evidence="1">
        <text>a uridine in RNA = a pseudouridine in RNA</text>
        <dbReference type="Rhea" id="RHEA:48348"/>
        <dbReference type="Rhea" id="RHEA-COMP:12068"/>
        <dbReference type="Rhea" id="RHEA-COMP:12069"/>
        <dbReference type="ChEBI" id="CHEBI:65314"/>
        <dbReference type="ChEBI" id="CHEBI:65315"/>
    </reaction>
</comment>
<evidence type="ECO:0000256" key="4">
    <source>
        <dbReference type="ARBA" id="ARBA00031870"/>
    </source>
</evidence>
<dbReference type="GO" id="GO:0000455">
    <property type="term" value="P:enzyme-directed rRNA pseudouridine synthesis"/>
    <property type="evidence" value="ECO:0007669"/>
    <property type="project" value="TreeGrafter"/>
</dbReference>